<evidence type="ECO:0000256" key="8">
    <source>
        <dbReference type="ARBA" id="ARBA00022741"/>
    </source>
</evidence>
<evidence type="ECO:0000256" key="3">
    <source>
        <dbReference type="ARBA" id="ARBA00012584"/>
    </source>
</evidence>
<keyword evidence="4" id="KW-0963">Cytoplasm</keyword>
<proteinExistence type="inferred from homology"/>
<evidence type="ECO:0000256" key="1">
    <source>
        <dbReference type="ARBA" id="ARBA00004496"/>
    </source>
</evidence>
<evidence type="ECO:0000259" key="12">
    <source>
        <dbReference type="PROSITE" id="PS51163"/>
    </source>
</evidence>
<organism evidence="13 14">
    <name type="scientific">Gaiella occulta</name>
    <dbReference type="NCBI Taxonomy" id="1002870"/>
    <lineage>
        <taxon>Bacteria</taxon>
        <taxon>Bacillati</taxon>
        <taxon>Actinomycetota</taxon>
        <taxon>Thermoleophilia</taxon>
        <taxon>Gaiellales</taxon>
        <taxon>Gaiellaceae</taxon>
        <taxon>Gaiella</taxon>
    </lineage>
</organism>
<evidence type="ECO:0000256" key="7">
    <source>
        <dbReference type="ARBA" id="ARBA00022695"/>
    </source>
</evidence>
<dbReference type="PANTHER" id="PTHR17490:SF16">
    <property type="entry name" value="THREONYLCARBAMOYL-AMP SYNTHASE"/>
    <property type="match status" value="1"/>
</dbReference>
<dbReference type="RefSeq" id="WP_114795604.1">
    <property type="nucleotide sequence ID" value="NZ_QQZY01000002.1"/>
</dbReference>
<dbReference type="GO" id="GO:0006450">
    <property type="term" value="P:regulation of translational fidelity"/>
    <property type="evidence" value="ECO:0007669"/>
    <property type="project" value="TreeGrafter"/>
</dbReference>
<evidence type="ECO:0000256" key="9">
    <source>
        <dbReference type="ARBA" id="ARBA00022840"/>
    </source>
</evidence>
<comment type="catalytic activity">
    <reaction evidence="11">
        <text>L-threonine + hydrogencarbonate + ATP = L-threonylcarbamoyladenylate + diphosphate + H2O</text>
        <dbReference type="Rhea" id="RHEA:36407"/>
        <dbReference type="ChEBI" id="CHEBI:15377"/>
        <dbReference type="ChEBI" id="CHEBI:17544"/>
        <dbReference type="ChEBI" id="CHEBI:30616"/>
        <dbReference type="ChEBI" id="CHEBI:33019"/>
        <dbReference type="ChEBI" id="CHEBI:57926"/>
        <dbReference type="ChEBI" id="CHEBI:73682"/>
        <dbReference type="EC" id="2.7.7.87"/>
    </reaction>
</comment>
<dbReference type="EC" id="2.7.7.87" evidence="3"/>
<dbReference type="GO" id="GO:0005737">
    <property type="term" value="C:cytoplasm"/>
    <property type="evidence" value="ECO:0007669"/>
    <property type="project" value="UniProtKB-SubCell"/>
</dbReference>
<keyword evidence="8" id="KW-0547">Nucleotide-binding</keyword>
<evidence type="ECO:0000256" key="6">
    <source>
        <dbReference type="ARBA" id="ARBA00022694"/>
    </source>
</evidence>
<dbReference type="EMBL" id="QQZY01000002">
    <property type="protein sequence ID" value="RDI75395.1"/>
    <property type="molecule type" value="Genomic_DNA"/>
</dbReference>
<sequence>MSGVVEAAVAALRAGEVVVLPTDTVYGLAATAYREEAARRLYRLKGREEIQPTALVAASVDLLLECVPELRGRSGTIARTLLPGPYTLVLPNPARRFRWLNGDRPEAIGVRVPALDGVGKAVLEGAGAVVATSANLPGEREARTLADVPAQLLAGSAVAVDGGPLPGIPSTVLDFSGAEPVVLRQGAADARAAVERVAAALARIA</sequence>
<dbReference type="Gene3D" id="3.90.870.10">
    <property type="entry name" value="DHBP synthase"/>
    <property type="match status" value="1"/>
</dbReference>
<keyword evidence="9" id="KW-0067">ATP-binding</keyword>
<keyword evidence="6" id="KW-0819">tRNA processing</keyword>
<evidence type="ECO:0000256" key="5">
    <source>
        <dbReference type="ARBA" id="ARBA00022679"/>
    </source>
</evidence>
<dbReference type="Pfam" id="PF01300">
    <property type="entry name" value="Sua5_yciO_yrdC"/>
    <property type="match status" value="1"/>
</dbReference>
<evidence type="ECO:0000313" key="14">
    <source>
        <dbReference type="Proteomes" id="UP000254134"/>
    </source>
</evidence>
<comment type="caution">
    <text evidence="13">The sequence shown here is derived from an EMBL/GenBank/DDBJ whole genome shotgun (WGS) entry which is preliminary data.</text>
</comment>
<dbReference type="InterPro" id="IPR050156">
    <property type="entry name" value="TC-AMP_synthase_SUA5"/>
</dbReference>
<evidence type="ECO:0000256" key="2">
    <source>
        <dbReference type="ARBA" id="ARBA00007663"/>
    </source>
</evidence>
<dbReference type="GO" id="GO:0005524">
    <property type="term" value="F:ATP binding"/>
    <property type="evidence" value="ECO:0007669"/>
    <property type="project" value="UniProtKB-KW"/>
</dbReference>
<dbReference type="InterPro" id="IPR006070">
    <property type="entry name" value="Sua5-like_dom"/>
</dbReference>
<dbReference type="PANTHER" id="PTHR17490">
    <property type="entry name" value="SUA5"/>
    <property type="match status" value="1"/>
</dbReference>
<keyword evidence="14" id="KW-1185">Reference proteome</keyword>
<comment type="similarity">
    <text evidence="2">Belongs to the SUA5 family.</text>
</comment>
<dbReference type="Proteomes" id="UP000254134">
    <property type="component" value="Unassembled WGS sequence"/>
</dbReference>
<protein>
    <recommendedName>
        <fullName evidence="10">L-threonylcarbamoyladenylate synthase</fullName>
        <ecNumber evidence="3">2.7.7.87</ecNumber>
    </recommendedName>
    <alternativeName>
        <fullName evidence="10">L-threonylcarbamoyladenylate synthase</fullName>
    </alternativeName>
</protein>
<dbReference type="GO" id="GO:0000049">
    <property type="term" value="F:tRNA binding"/>
    <property type="evidence" value="ECO:0007669"/>
    <property type="project" value="TreeGrafter"/>
</dbReference>
<evidence type="ECO:0000256" key="11">
    <source>
        <dbReference type="ARBA" id="ARBA00048366"/>
    </source>
</evidence>
<dbReference type="InterPro" id="IPR017945">
    <property type="entry name" value="DHBP_synth_RibB-like_a/b_dom"/>
</dbReference>
<dbReference type="PROSITE" id="PS51163">
    <property type="entry name" value="YRDC"/>
    <property type="match status" value="1"/>
</dbReference>
<dbReference type="AlphaFoldDB" id="A0A7M2YZ12"/>
<keyword evidence="7" id="KW-0548">Nucleotidyltransferase</keyword>
<reference evidence="14" key="2">
    <citation type="journal article" date="2019" name="MicrobiologyOpen">
        <title>High-quality draft genome sequence of Gaiella occulta isolated from a 150 meter deep mineral water borehole and comparison with the genome sequences of other deep-branching lineages of the phylum Actinobacteria.</title>
        <authorList>
            <person name="Severino R."/>
            <person name="Froufe H.J.C."/>
            <person name="Barroso C."/>
            <person name="Albuquerque L."/>
            <person name="Lobo-da-Cunha A."/>
            <person name="da Costa M.S."/>
            <person name="Egas C."/>
        </authorList>
    </citation>
    <scope>NUCLEOTIDE SEQUENCE [LARGE SCALE GENOMIC DNA]</scope>
    <source>
        <strain evidence="14">F2-233</strain>
    </source>
</reference>
<dbReference type="GO" id="GO:0008033">
    <property type="term" value="P:tRNA processing"/>
    <property type="evidence" value="ECO:0007669"/>
    <property type="project" value="UniProtKB-KW"/>
</dbReference>
<accession>A0A7M2YZ12</accession>
<dbReference type="OrthoDB" id="9814580at2"/>
<comment type="subcellular location">
    <subcellularLocation>
        <location evidence="1">Cytoplasm</location>
    </subcellularLocation>
</comment>
<evidence type="ECO:0000256" key="10">
    <source>
        <dbReference type="ARBA" id="ARBA00029774"/>
    </source>
</evidence>
<evidence type="ECO:0000313" key="13">
    <source>
        <dbReference type="EMBL" id="RDI75395.1"/>
    </source>
</evidence>
<dbReference type="GO" id="GO:0061710">
    <property type="term" value="F:L-threonylcarbamoyladenylate synthase"/>
    <property type="evidence" value="ECO:0007669"/>
    <property type="project" value="UniProtKB-EC"/>
</dbReference>
<feature type="domain" description="YrdC-like" evidence="12">
    <location>
        <begin position="2"/>
        <end position="188"/>
    </location>
</feature>
<gene>
    <name evidence="13" type="ORF">Gocc_1193</name>
</gene>
<keyword evidence="5" id="KW-0808">Transferase</keyword>
<dbReference type="NCBIfam" id="TIGR00057">
    <property type="entry name" value="L-threonylcarbamoyladenylate synthase"/>
    <property type="match status" value="1"/>
</dbReference>
<dbReference type="SUPFAM" id="SSF55821">
    <property type="entry name" value="YrdC/RibB"/>
    <property type="match status" value="1"/>
</dbReference>
<dbReference type="GO" id="GO:0003725">
    <property type="term" value="F:double-stranded RNA binding"/>
    <property type="evidence" value="ECO:0007669"/>
    <property type="project" value="InterPro"/>
</dbReference>
<name>A0A7M2YZ12_9ACTN</name>
<reference evidence="13 14" key="1">
    <citation type="submission" date="2018-07" db="EMBL/GenBank/DDBJ databases">
        <title>High-quality-draft genome sequence of Gaiella occulta.</title>
        <authorList>
            <person name="Severino R."/>
            <person name="Froufe H.J.C."/>
            <person name="Rainey F.A."/>
            <person name="Barroso C."/>
            <person name="Albuquerque L."/>
            <person name="Lobo-Da-Cunha A."/>
            <person name="Da Costa M.S."/>
            <person name="Egas C."/>
        </authorList>
    </citation>
    <scope>NUCLEOTIDE SEQUENCE [LARGE SCALE GENOMIC DNA]</scope>
    <source>
        <strain evidence="13 14">F2-233</strain>
    </source>
</reference>
<evidence type="ECO:0000256" key="4">
    <source>
        <dbReference type="ARBA" id="ARBA00022490"/>
    </source>
</evidence>